<keyword evidence="1" id="KW-1133">Transmembrane helix</keyword>
<evidence type="ECO:0000256" key="1">
    <source>
        <dbReference type="SAM" id="Phobius"/>
    </source>
</evidence>
<reference evidence="2 3" key="1">
    <citation type="submission" date="2018-08" db="EMBL/GenBank/DDBJ databases">
        <title>Genomic Encyclopedia of Type Strains, Phase III (KMG-III): the genomes of soil and plant-associated and newly described type strains.</title>
        <authorList>
            <person name="Whitman W."/>
        </authorList>
    </citation>
    <scope>NUCLEOTIDE SEQUENCE [LARGE SCALE GENOMIC DNA]</scope>
    <source>
        <strain evidence="2 3">CGMCC 1.10966</strain>
    </source>
</reference>
<comment type="caution">
    <text evidence="2">The sequence shown here is derived from an EMBL/GenBank/DDBJ whole genome shotgun (WGS) entry which is preliminary data.</text>
</comment>
<dbReference type="Proteomes" id="UP000256304">
    <property type="component" value="Unassembled WGS sequence"/>
</dbReference>
<gene>
    <name evidence="2" type="ORF">A8990_10144</name>
</gene>
<name>A0A3D9SK69_9BACL</name>
<protein>
    <submittedName>
        <fullName evidence="2">Uncharacterized protein</fullName>
    </submittedName>
</protein>
<dbReference type="RefSeq" id="WP_181909334.1">
    <property type="nucleotide sequence ID" value="NZ_QTTN01000001.1"/>
</dbReference>
<keyword evidence="3" id="KW-1185">Reference proteome</keyword>
<evidence type="ECO:0000313" key="3">
    <source>
        <dbReference type="Proteomes" id="UP000256304"/>
    </source>
</evidence>
<organism evidence="2 3">
    <name type="scientific">Paenibacillus taihuensis</name>
    <dbReference type="NCBI Taxonomy" id="1156355"/>
    <lineage>
        <taxon>Bacteria</taxon>
        <taxon>Bacillati</taxon>
        <taxon>Bacillota</taxon>
        <taxon>Bacilli</taxon>
        <taxon>Bacillales</taxon>
        <taxon>Paenibacillaceae</taxon>
        <taxon>Paenibacillus</taxon>
    </lineage>
</organism>
<accession>A0A3D9SK69</accession>
<proteinExistence type="predicted"/>
<sequence length="58" mass="6595">MFDRSQKHYETVTDQVTRILKMIIIVLLAAILLSQLALQIPAVRLWVTGVDKLEGTPF</sequence>
<keyword evidence="1" id="KW-0812">Transmembrane</keyword>
<dbReference type="AlphaFoldDB" id="A0A3D9SK69"/>
<keyword evidence="1" id="KW-0472">Membrane</keyword>
<feature type="transmembrane region" description="Helical" evidence="1">
    <location>
        <begin position="20"/>
        <end position="38"/>
    </location>
</feature>
<dbReference type="EMBL" id="QTTN01000001">
    <property type="protein sequence ID" value="REE94253.1"/>
    <property type="molecule type" value="Genomic_DNA"/>
</dbReference>
<evidence type="ECO:0000313" key="2">
    <source>
        <dbReference type="EMBL" id="REE94253.1"/>
    </source>
</evidence>